<organism evidence="14 15">
    <name type="scientific">Sphingomonas alba</name>
    <dbReference type="NCBI Taxonomy" id="2908208"/>
    <lineage>
        <taxon>Bacteria</taxon>
        <taxon>Pseudomonadati</taxon>
        <taxon>Pseudomonadota</taxon>
        <taxon>Alphaproteobacteria</taxon>
        <taxon>Sphingomonadales</taxon>
        <taxon>Sphingomonadaceae</taxon>
        <taxon>Sphingomonas</taxon>
    </lineage>
</organism>
<evidence type="ECO:0000256" key="10">
    <source>
        <dbReference type="ARBA" id="ARBA00022801"/>
    </source>
</evidence>
<keyword evidence="15" id="KW-1185">Reference proteome</keyword>
<evidence type="ECO:0000256" key="1">
    <source>
        <dbReference type="ARBA" id="ARBA00000098"/>
    </source>
</evidence>
<dbReference type="SMART" id="SM01263">
    <property type="entry name" value="Leuk-A4-hydro_C"/>
    <property type="match status" value="1"/>
</dbReference>
<dbReference type="InterPro" id="IPR016024">
    <property type="entry name" value="ARM-type_fold"/>
</dbReference>
<dbReference type="PANTHER" id="PTHR45726">
    <property type="entry name" value="LEUKOTRIENE A-4 HYDROLASE"/>
    <property type="match status" value="1"/>
</dbReference>
<comment type="catalytic activity">
    <reaction evidence="1">
        <text>Release of an N-terminal amino acid, Xaa-|-Yaa- from a peptide, amide or arylamide. Xaa is preferably Ala, but may be most amino acids including Pro (slow action). When a terminal hydrophobic residue is followed by a prolyl residue, the two may be released as an intact Xaa-Pro dipeptide.</text>
        <dbReference type="EC" id="3.4.11.2"/>
    </reaction>
</comment>
<dbReference type="Gene3D" id="2.60.40.1730">
    <property type="entry name" value="tricorn interacting facor f3 domain"/>
    <property type="match status" value="1"/>
</dbReference>
<dbReference type="EMBL" id="JAMGBD010000001">
    <property type="protein sequence ID" value="MCL6684054.1"/>
    <property type="molecule type" value="Genomic_DNA"/>
</dbReference>
<dbReference type="PANTHER" id="PTHR45726:SF3">
    <property type="entry name" value="LEUKOTRIENE A-4 HYDROLASE"/>
    <property type="match status" value="1"/>
</dbReference>
<dbReference type="PRINTS" id="PR00756">
    <property type="entry name" value="ALADIPTASE"/>
</dbReference>
<gene>
    <name evidence="14" type="ORF">LZ536_09105</name>
</gene>
<keyword evidence="10" id="KW-0378">Hydrolase</keyword>
<dbReference type="RefSeq" id="WP_249848309.1">
    <property type="nucleotide sequence ID" value="NZ_JAMGBD010000001.1"/>
</dbReference>
<dbReference type="Pfam" id="PF09127">
    <property type="entry name" value="Leuk-A4-hydro_C"/>
    <property type="match status" value="1"/>
</dbReference>
<evidence type="ECO:0000313" key="15">
    <source>
        <dbReference type="Proteomes" id="UP001165363"/>
    </source>
</evidence>
<keyword evidence="12" id="KW-0482">Metalloprotease</keyword>
<evidence type="ECO:0000256" key="5">
    <source>
        <dbReference type="ARBA" id="ARBA00012564"/>
    </source>
</evidence>
<dbReference type="InterPro" id="IPR027268">
    <property type="entry name" value="Peptidase_M4/M1_CTD_sf"/>
</dbReference>
<evidence type="ECO:0000256" key="3">
    <source>
        <dbReference type="ARBA" id="ARBA00004496"/>
    </source>
</evidence>
<dbReference type="Proteomes" id="UP001165363">
    <property type="component" value="Unassembled WGS sequence"/>
</dbReference>
<dbReference type="InterPro" id="IPR034015">
    <property type="entry name" value="M1_LTA4H"/>
</dbReference>
<dbReference type="PROSITE" id="PS51257">
    <property type="entry name" value="PROKAR_LIPOPROTEIN"/>
    <property type="match status" value="1"/>
</dbReference>
<evidence type="ECO:0000256" key="11">
    <source>
        <dbReference type="ARBA" id="ARBA00022833"/>
    </source>
</evidence>
<keyword evidence="9" id="KW-0479">Metal-binding</keyword>
<evidence type="ECO:0000256" key="4">
    <source>
        <dbReference type="ARBA" id="ARBA00010136"/>
    </source>
</evidence>
<evidence type="ECO:0000259" key="13">
    <source>
        <dbReference type="SMART" id="SM01263"/>
    </source>
</evidence>
<dbReference type="SUPFAM" id="SSF55486">
    <property type="entry name" value="Metalloproteases ('zincins'), catalytic domain"/>
    <property type="match status" value="1"/>
</dbReference>
<dbReference type="EC" id="3.4.11.2" evidence="5"/>
<dbReference type="Pfam" id="PF01433">
    <property type="entry name" value="Peptidase_M1"/>
    <property type="match status" value="1"/>
</dbReference>
<evidence type="ECO:0000256" key="2">
    <source>
        <dbReference type="ARBA" id="ARBA00001947"/>
    </source>
</evidence>
<dbReference type="InterPro" id="IPR015211">
    <property type="entry name" value="Peptidase_M1_C"/>
</dbReference>
<dbReference type="InterPro" id="IPR014782">
    <property type="entry name" value="Peptidase_M1_dom"/>
</dbReference>
<sequence length="646" mass="70833">MMRLFAATAAALLLLSACEKSDEAPRVTEKETTEAPRIAPVLTTADAVDPHSFAKPLEARVYHVALDLSVDFDAKRVSGTATLDIDRKPDAKEIVLDDKGLEIQSITDGEKPLQYKVGAVDENLGTPLAVALNPDTKKLVITYKSAPDAQALQWLSPAQTAGKQHPYLFSQGEAIYNRSWIPTQDSPGIRQSWEAKIHVPAPLTAVMSAPRAAEPLTQGGETIFSFNMDKPVAPYLIAIAVGDLKFRSLGPRTGVWTEPSMLDAAAAELADTEKMVDAAEKLFGPYRWGRYDMLVLPPSFPLGGMENPTLTFLTPTFIAGDKSLVSLIAHELAHSWSGNLATNATWADFWLNEGTTTYAERRIVESLYGPKVAAQQVALGVDALNKTVAENGGSKGADTRLHIDLKGRHPDAGLSDIAYEKGSAFLRTVESIVGRDKFDAYMRGWFDRHAFQPVTSAMFLADMREHLVKGDKALEARLQLDNWVYKPGIPSNLVKPDPQAFAEVDKAVAAFAAGKPLDTALWARWTTDERLRFLNKLPRKLPKARLDTLEQGLKLNDIRNSEVRFAWLDLAIGNRYDPAIPSVEQFVTSQGRGKFVRPLLSALFEDEVWGRPKAIAIYAKARPMYHPSVTGRIDKLGLGAPAANKN</sequence>
<dbReference type="InterPro" id="IPR001930">
    <property type="entry name" value="Peptidase_M1"/>
</dbReference>
<evidence type="ECO:0000256" key="12">
    <source>
        <dbReference type="ARBA" id="ARBA00023049"/>
    </source>
</evidence>
<dbReference type="SUPFAM" id="SSF63737">
    <property type="entry name" value="Leukotriene A4 hydrolase N-terminal domain"/>
    <property type="match status" value="1"/>
</dbReference>
<dbReference type="SUPFAM" id="SSF48371">
    <property type="entry name" value="ARM repeat"/>
    <property type="match status" value="1"/>
</dbReference>
<keyword evidence="7" id="KW-0963">Cytoplasm</keyword>
<dbReference type="CDD" id="cd09599">
    <property type="entry name" value="M1_LTA4H"/>
    <property type="match status" value="1"/>
</dbReference>
<accession>A0ABT0RN26</accession>
<evidence type="ECO:0000256" key="7">
    <source>
        <dbReference type="ARBA" id="ARBA00022490"/>
    </source>
</evidence>
<keyword evidence="11" id="KW-0862">Zinc</keyword>
<evidence type="ECO:0000256" key="8">
    <source>
        <dbReference type="ARBA" id="ARBA00022670"/>
    </source>
</evidence>
<comment type="subcellular location">
    <subcellularLocation>
        <location evidence="3">Cytoplasm</location>
    </subcellularLocation>
</comment>
<proteinExistence type="inferred from homology"/>
<evidence type="ECO:0000313" key="14">
    <source>
        <dbReference type="EMBL" id="MCL6684054.1"/>
    </source>
</evidence>
<feature type="domain" description="Peptidase M1 leukotriene A4 hydrolase/aminopeptidase C-terminal" evidence="13">
    <location>
        <begin position="498"/>
        <end position="638"/>
    </location>
</feature>
<comment type="similarity">
    <text evidence="4">Belongs to the peptidase M1 family.</text>
</comment>
<evidence type="ECO:0000256" key="6">
    <source>
        <dbReference type="ARBA" id="ARBA00015611"/>
    </source>
</evidence>
<reference evidence="14" key="1">
    <citation type="submission" date="2022-05" db="EMBL/GenBank/DDBJ databases">
        <authorList>
            <person name="Jo J.-H."/>
            <person name="Im W.-T."/>
        </authorList>
    </citation>
    <scope>NUCLEOTIDE SEQUENCE</scope>
    <source>
        <strain evidence="14">SE158</strain>
    </source>
</reference>
<dbReference type="Gene3D" id="1.25.40.320">
    <property type="entry name" value="Peptidase M1, leukotriene A4 hydrolase/aminopeptidase C-terminal domain"/>
    <property type="match status" value="1"/>
</dbReference>
<evidence type="ECO:0000256" key="9">
    <source>
        <dbReference type="ARBA" id="ARBA00022723"/>
    </source>
</evidence>
<protein>
    <recommendedName>
        <fullName evidence="6">Aminopeptidase N</fullName>
        <ecNumber evidence="5">3.4.11.2</ecNumber>
    </recommendedName>
</protein>
<dbReference type="InterPro" id="IPR049980">
    <property type="entry name" value="LTA4H_cat"/>
</dbReference>
<dbReference type="Pfam" id="PF17900">
    <property type="entry name" value="Peptidase_M1_N"/>
    <property type="match status" value="1"/>
</dbReference>
<dbReference type="InterPro" id="IPR038502">
    <property type="entry name" value="M1_LTA-4_hydro/amino_C_sf"/>
</dbReference>
<dbReference type="InterPro" id="IPR045357">
    <property type="entry name" value="Aminopeptidase_N-like_N"/>
</dbReference>
<comment type="caution">
    <text evidence="14">The sequence shown here is derived from an EMBL/GenBank/DDBJ whole genome shotgun (WGS) entry which is preliminary data.</text>
</comment>
<dbReference type="Gene3D" id="3.30.2010.30">
    <property type="match status" value="1"/>
</dbReference>
<comment type="cofactor">
    <cofactor evidence="2">
        <name>Zn(2+)</name>
        <dbReference type="ChEBI" id="CHEBI:29105"/>
    </cofactor>
</comment>
<keyword evidence="8" id="KW-0645">Protease</keyword>
<dbReference type="InterPro" id="IPR042097">
    <property type="entry name" value="Aminopeptidase_N-like_N_sf"/>
</dbReference>
<dbReference type="Gene3D" id="1.10.390.10">
    <property type="entry name" value="Neutral Protease Domain 2"/>
    <property type="match status" value="1"/>
</dbReference>
<name>A0ABT0RN26_9SPHN</name>